<dbReference type="Gene3D" id="3.40.50.300">
    <property type="entry name" value="P-loop containing nucleotide triphosphate hydrolases"/>
    <property type="match status" value="1"/>
</dbReference>
<proteinExistence type="inferred from homology"/>
<dbReference type="InterPro" id="IPR023366">
    <property type="entry name" value="ATP_synth_asu-like_sf"/>
</dbReference>
<dbReference type="CDD" id="cd01132">
    <property type="entry name" value="F1-ATPase_alpha_CD"/>
    <property type="match status" value="1"/>
</dbReference>
<dbReference type="PANTHER" id="PTHR48082">
    <property type="entry name" value="ATP SYNTHASE SUBUNIT ALPHA, MITOCHONDRIAL"/>
    <property type="match status" value="1"/>
</dbReference>
<comment type="function">
    <text evidence="12">Produces ATP from ADP in the presence of a proton gradient across the membrane.</text>
</comment>
<keyword evidence="4 12" id="KW-0547">Nucleotide-binding</keyword>
<evidence type="ECO:0000256" key="4">
    <source>
        <dbReference type="ARBA" id="ARBA00022741"/>
    </source>
</evidence>
<accession>A0A672RR15</accession>
<dbReference type="SUPFAM" id="SSF50615">
    <property type="entry name" value="N-terminal domain of alpha and beta subunits of F1 ATP synthase"/>
    <property type="match status" value="1"/>
</dbReference>
<dbReference type="SUPFAM" id="SSF52540">
    <property type="entry name" value="P-loop containing nucleoside triphosphate hydrolases"/>
    <property type="match status" value="1"/>
</dbReference>
<protein>
    <recommendedName>
        <fullName evidence="12">ATP synthase subunit alpha</fullName>
    </recommendedName>
</protein>
<dbReference type="HAMAP" id="MF_01346">
    <property type="entry name" value="ATP_synth_alpha_bact"/>
    <property type="match status" value="1"/>
</dbReference>
<evidence type="ECO:0000256" key="5">
    <source>
        <dbReference type="ARBA" id="ARBA00022781"/>
    </source>
</evidence>
<keyword evidence="8" id="KW-0472">Membrane</keyword>
<dbReference type="GO" id="GO:0045259">
    <property type="term" value="C:proton-transporting ATP synthase complex"/>
    <property type="evidence" value="ECO:0007669"/>
    <property type="project" value="UniProtKB-KW"/>
</dbReference>
<dbReference type="InterPro" id="IPR038376">
    <property type="entry name" value="ATP_synth_asu_C_sf"/>
</dbReference>
<dbReference type="NCBIfam" id="NF009884">
    <property type="entry name" value="PRK13343.1"/>
    <property type="match status" value="1"/>
</dbReference>
<dbReference type="Proteomes" id="UP000472262">
    <property type="component" value="Unassembled WGS sequence"/>
</dbReference>
<evidence type="ECO:0000256" key="7">
    <source>
        <dbReference type="ARBA" id="ARBA00023065"/>
    </source>
</evidence>
<dbReference type="NCBIfam" id="TIGR00962">
    <property type="entry name" value="atpA"/>
    <property type="match status" value="1"/>
</dbReference>
<evidence type="ECO:0000313" key="16">
    <source>
        <dbReference type="Ensembl" id="ENSSGRP00000091378.1"/>
    </source>
</evidence>
<dbReference type="GO" id="GO:0005524">
    <property type="term" value="F:ATP binding"/>
    <property type="evidence" value="ECO:0007669"/>
    <property type="project" value="UniProtKB-KW"/>
</dbReference>
<dbReference type="CDD" id="cd18116">
    <property type="entry name" value="ATP-synt_F1_alpha_N"/>
    <property type="match status" value="1"/>
</dbReference>
<evidence type="ECO:0000256" key="11">
    <source>
        <dbReference type="RuleBase" id="RU000339"/>
    </source>
</evidence>
<dbReference type="InterPro" id="IPR036121">
    <property type="entry name" value="ATPase_F1/V1/A1_a/bsu_N_sf"/>
</dbReference>
<evidence type="ECO:0000256" key="2">
    <source>
        <dbReference type="ARBA" id="ARBA00008936"/>
    </source>
</evidence>
<evidence type="ECO:0000259" key="14">
    <source>
        <dbReference type="Pfam" id="PF00306"/>
    </source>
</evidence>
<dbReference type="FunFam" id="3.40.50.300:FF:002432">
    <property type="entry name" value="ATP synthase subunit alpha, mitochondrial"/>
    <property type="match status" value="1"/>
</dbReference>
<feature type="domain" description="ATPase F1/V1/A1 complex alpha/beta subunit N-terminal" evidence="15">
    <location>
        <begin position="86"/>
        <end position="152"/>
    </location>
</feature>
<dbReference type="Pfam" id="PF00306">
    <property type="entry name" value="ATP-synt_ab_C"/>
    <property type="match status" value="1"/>
</dbReference>
<sequence length="569" mass="62037">PFPSLQPAAAGGHKLELPLHKLSVNMLSVRVAAALARTLPRRAGFVSLILWFMHTQNALHYFSGTAEVSSILEEKILGADTGADLEETGRVLSIGDGIARVYGLRNVQAEEMVEFSSGLKGMSLNLEPDNVGVVVFGNDKLIKEGDIVKRTGAIVDVPVGEELLGRVVDALGNPIDGKGPLGSKQRRRVGLKAPGIIPRISVREPMQTGIKAVDSLVPIGRGQRELIIGDRQTGKTAIAIDTIINQKRFNDGTEEKKKLYCIYVAIGQKRSTVAQLVKRLTDTEAMKYTIVVSATASDAAPLQYLAPYSGCSMGEYFRDNGKHALIIYDDLSKQAVAYRQMSLLLRRPPGREAYPGDVFYLHSRLLERAAKMNDNFGGGSLTALPVIETQAGDVSAYIPTNVISITDGQIFLETELFYKGIRPAINVGLSVSRVGSAAQTRAMKQVAGTMKLELAQYREVAAFAQFGSDLDAATQQLLNRGVRLTELLKQGQYSPMAIEEQVAVIYAGVRGHLDKMEPSKITKFERTFLQHVISQHQDLLTAIRSDGKISEASDKKLKEVVLNFLSSFE</sequence>
<gene>
    <name evidence="16" type="primary">LOC107585631</name>
</gene>
<dbReference type="CDD" id="cd18113">
    <property type="entry name" value="ATP-synt_F1_alpha_C"/>
    <property type="match status" value="1"/>
</dbReference>
<dbReference type="AlphaFoldDB" id="A0A672RR15"/>
<keyword evidence="7 11" id="KW-0406">Ion transport</keyword>
<dbReference type="OMA" id="INQRDNW"/>
<dbReference type="Ensembl" id="ENSSGRT00000097260.1">
    <property type="protein sequence ID" value="ENSSGRP00000091378.1"/>
    <property type="gene ID" value="ENSSGRG00000045480.1"/>
</dbReference>
<feature type="domain" description="ATP synthase alpha subunit C-terminal" evidence="14">
    <location>
        <begin position="439"/>
        <end position="563"/>
    </location>
</feature>
<evidence type="ECO:0000256" key="3">
    <source>
        <dbReference type="ARBA" id="ARBA00022448"/>
    </source>
</evidence>
<evidence type="ECO:0000259" key="15">
    <source>
        <dbReference type="Pfam" id="PF02874"/>
    </source>
</evidence>
<name>A0A672RR15_SINGR</name>
<keyword evidence="9 12" id="KW-0139">CF(1)</keyword>
<evidence type="ECO:0000256" key="8">
    <source>
        <dbReference type="ARBA" id="ARBA00023136"/>
    </source>
</evidence>
<keyword evidence="17" id="KW-1185">Reference proteome</keyword>
<evidence type="ECO:0000313" key="17">
    <source>
        <dbReference type="Proteomes" id="UP000472262"/>
    </source>
</evidence>
<organism evidence="16 17">
    <name type="scientific">Sinocyclocheilus grahami</name>
    <name type="common">Dianchi golden-line fish</name>
    <name type="synonym">Barbus grahami</name>
    <dbReference type="NCBI Taxonomy" id="75366"/>
    <lineage>
        <taxon>Eukaryota</taxon>
        <taxon>Metazoa</taxon>
        <taxon>Chordata</taxon>
        <taxon>Craniata</taxon>
        <taxon>Vertebrata</taxon>
        <taxon>Euteleostomi</taxon>
        <taxon>Actinopterygii</taxon>
        <taxon>Neopterygii</taxon>
        <taxon>Teleostei</taxon>
        <taxon>Ostariophysi</taxon>
        <taxon>Cypriniformes</taxon>
        <taxon>Cyprinidae</taxon>
        <taxon>Cyprininae</taxon>
        <taxon>Sinocyclocheilus</taxon>
    </lineage>
</organism>
<dbReference type="GO" id="GO:0046933">
    <property type="term" value="F:proton-transporting ATP synthase activity, rotational mechanism"/>
    <property type="evidence" value="ECO:0007669"/>
    <property type="project" value="InterPro"/>
</dbReference>
<evidence type="ECO:0000256" key="12">
    <source>
        <dbReference type="RuleBase" id="RU003551"/>
    </source>
</evidence>
<dbReference type="GO" id="GO:0043531">
    <property type="term" value="F:ADP binding"/>
    <property type="evidence" value="ECO:0007669"/>
    <property type="project" value="TreeGrafter"/>
</dbReference>
<dbReference type="InterPro" id="IPR027417">
    <property type="entry name" value="P-loop_NTPase"/>
</dbReference>
<dbReference type="InterPro" id="IPR033732">
    <property type="entry name" value="ATP_synth_F1_a_nt-bd_dom"/>
</dbReference>
<comment type="similarity">
    <text evidence="2 11">Belongs to the ATPase alpha/beta chains family.</text>
</comment>
<dbReference type="Pfam" id="PF00006">
    <property type="entry name" value="ATP-synt_ab"/>
    <property type="match status" value="1"/>
</dbReference>
<evidence type="ECO:0000256" key="1">
    <source>
        <dbReference type="ARBA" id="ARBA00004443"/>
    </source>
</evidence>
<dbReference type="PANTHER" id="PTHR48082:SF2">
    <property type="entry name" value="ATP SYNTHASE SUBUNIT ALPHA, MITOCHONDRIAL"/>
    <property type="match status" value="1"/>
</dbReference>
<dbReference type="InterPro" id="IPR000793">
    <property type="entry name" value="ATP_synth_asu_C"/>
</dbReference>
<dbReference type="FunFam" id="2.40.30.20:FF:000001">
    <property type="entry name" value="ATP synthase subunit alpha"/>
    <property type="match status" value="1"/>
</dbReference>
<evidence type="ECO:0000256" key="9">
    <source>
        <dbReference type="ARBA" id="ARBA00023196"/>
    </source>
</evidence>
<evidence type="ECO:0000256" key="10">
    <source>
        <dbReference type="ARBA" id="ARBA00023310"/>
    </source>
</evidence>
<dbReference type="InterPro" id="IPR004100">
    <property type="entry name" value="ATPase_F1/V1/A1_a/bsu_N"/>
</dbReference>
<reference evidence="16" key="2">
    <citation type="submission" date="2025-09" db="UniProtKB">
        <authorList>
            <consortium name="Ensembl"/>
        </authorList>
    </citation>
    <scope>IDENTIFICATION</scope>
</reference>
<dbReference type="InterPro" id="IPR000194">
    <property type="entry name" value="ATPase_F1/V1/A1_a/bsu_nucl-bd"/>
</dbReference>
<dbReference type="PROSITE" id="PS00152">
    <property type="entry name" value="ATPASE_ALPHA_BETA"/>
    <property type="match status" value="1"/>
</dbReference>
<dbReference type="Gene3D" id="2.40.30.20">
    <property type="match status" value="1"/>
</dbReference>
<keyword evidence="5 11" id="KW-0375">Hydrogen ion transport</keyword>
<evidence type="ECO:0000256" key="6">
    <source>
        <dbReference type="ARBA" id="ARBA00022840"/>
    </source>
</evidence>
<reference evidence="16" key="1">
    <citation type="submission" date="2025-08" db="UniProtKB">
        <authorList>
            <consortium name="Ensembl"/>
        </authorList>
    </citation>
    <scope>IDENTIFICATION</scope>
</reference>
<dbReference type="GO" id="GO:0005743">
    <property type="term" value="C:mitochondrial inner membrane"/>
    <property type="evidence" value="ECO:0007669"/>
    <property type="project" value="UniProtKB-SubCell"/>
</dbReference>
<feature type="domain" description="ATPase F1/V1/A1 complex alpha/beta subunit nucleotide-binding" evidence="13">
    <location>
        <begin position="209"/>
        <end position="432"/>
    </location>
</feature>
<dbReference type="FunFam" id="1.20.150.20:FF:000001">
    <property type="entry name" value="ATP synthase subunit alpha"/>
    <property type="match status" value="1"/>
</dbReference>
<evidence type="ECO:0000259" key="13">
    <source>
        <dbReference type="Pfam" id="PF00006"/>
    </source>
</evidence>
<dbReference type="InParanoid" id="A0A672RR15"/>
<comment type="subcellular location">
    <subcellularLocation>
        <location evidence="1">Mitochondrion inner membrane</location>
        <topology evidence="1">Peripheral membrane protein</topology>
        <orientation evidence="1">Matrix side</orientation>
    </subcellularLocation>
</comment>
<keyword evidence="6 12" id="KW-0067">ATP-binding</keyword>
<dbReference type="InterPro" id="IPR020003">
    <property type="entry name" value="ATPase_a/bsu_AS"/>
</dbReference>
<dbReference type="InterPro" id="IPR005294">
    <property type="entry name" value="ATP_synth_F1_asu"/>
</dbReference>
<dbReference type="SUPFAM" id="SSF47917">
    <property type="entry name" value="C-terminal domain of alpha and beta subunits of F1 ATP synthase"/>
    <property type="match status" value="1"/>
</dbReference>
<dbReference type="Gene3D" id="1.20.150.20">
    <property type="entry name" value="ATP synthase alpha/beta chain, C-terminal domain"/>
    <property type="match status" value="1"/>
</dbReference>
<dbReference type="Pfam" id="PF02874">
    <property type="entry name" value="ATP-synt_ab_N"/>
    <property type="match status" value="1"/>
</dbReference>
<keyword evidence="10 12" id="KW-0066">ATP synthesis</keyword>
<keyword evidence="3 11" id="KW-0813">Transport</keyword>